<evidence type="ECO:0000313" key="4">
    <source>
        <dbReference type="Proteomes" id="UP001420932"/>
    </source>
</evidence>
<comment type="caution">
    <text evidence="3">The sequence shown here is derived from an EMBL/GenBank/DDBJ whole genome shotgun (WGS) entry which is preliminary data.</text>
</comment>
<dbReference type="PROSITE" id="PS50891">
    <property type="entry name" value="LOB"/>
    <property type="match status" value="1"/>
</dbReference>
<evidence type="ECO:0000313" key="3">
    <source>
        <dbReference type="EMBL" id="KAK9122177.1"/>
    </source>
</evidence>
<evidence type="ECO:0000256" key="1">
    <source>
        <dbReference type="ARBA" id="ARBA00005474"/>
    </source>
</evidence>
<dbReference type="EMBL" id="JBBNAF010000008">
    <property type="protein sequence ID" value="KAK9122177.1"/>
    <property type="molecule type" value="Genomic_DNA"/>
</dbReference>
<dbReference type="PANTHER" id="PTHR31301:SF77">
    <property type="entry name" value="LOB DOMAIN-CONTAINING PROTEIN 1-LIKE"/>
    <property type="match status" value="1"/>
</dbReference>
<comment type="similarity">
    <text evidence="1">Belongs to the LOB domain-containing protein family.</text>
</comment>
<dbReference type="Pfam" id="PF03195">
    <property type="entry name" value="LOB"/>
    <property type="match status" value="1"/>
</dbReference>
<dbReference type="AlphaFoldDB" id="A0AAP0IWR4"/>
<organism evidence="3 4">
    <name type="scientific">Stephania yunnanensis</name>
    <dbReference type="NCBI Taxonomy" id="152371"/>
    <lineage>
        <taxon>Eukaryota</taxon>
        <taxon>Viridiplantae</taxon>
        <taxon>Streptophyta</taxon>
        <taxon>Embryophyta</taxon>
        <taxon>Tracheophyta</taxon>
        <taxon>Spermatophyta</taxon>
        <taxon>Magnoliopsida</taxon>
        <taxon>Ranunculales</taxon>
        <taxon>Menispermaceae</taxon>
        <taxon>Menispermoideae</taxon>
        <taxon>Cissampelideae</taxon>
        <taxon>Stephania</taxon>
    </lineage>
</organism>
<dbReference type="InterPro" id="IPR004883">
    <property type="entry name" value="LOB"/>
</dbReference>
<evidence type="ECO:0000259" key="2">
    <source>
        <dbReference type="PROSITE" id="PS50891"/>
    </source>
</evidence>
<feature type="domain" description="LOB" evidence="2">
    <location>
        <begin position="10"/>
        <end position="111"/>
    </location>
</feature>
<accession>A0AAP0IWR4</accession>
<name>A0AAP0IWR4_9MAGN</name>
<proteinExistence type="inferred from homology"/>
<sequence>MPPRARVVDHPCAACRTLRRRCGLDCILAPYFPLEDLESFMVVHRIFGASNVIKMLQEVEESKREDAVKSMVYEARARLQDPIYGSAGAIFHLQRHVQDLLLQLQLTRATIMDFQDQRDQLLSTLMGPQHLDQPSSMTNNDGVLGHGSDDILLDDSTLGYNLIEFPVDCELWQL</sequence>
<dbReference type="PANTHER" id="PTHR31301">
    <property type="entry name" value="LOB DOMAIN-CONTAINING PROTEIN 4-RELATED"/>
    <property type="match status" value="1"/>
</dbReference>
<dbReference type="Proteomes" id="UP001420932">
    <property type="component" value="Unassembled WGS sequence"/>
</dbReference>
<protein>
    <recommendedName>
        <fullName evidence="2">LOB domain-containing protein</fullName>
    </recommendedName>
</protein>
<gene>
    <name evidence="3" type="ORF">Syun_019794</name>
</gene>
<keyword evidence="4" id="KW-1185">Reference proteome</keyword>
<reference evidence="3 4" key="1">
    <citation type="submission" date="2024-01" db="EMBL/GenBank/DDBJ databases">
        <title>Genome assemblies of Stephania.</title>
        <authorList>
            <person name="Yang L."/>
        </authorList>
    </citation>
    <scope>NUCLEOTIDE SEQUENCE [LARGE SCALE GENOMIC DNA]</scope>
    <source>
        <strain evidence="3">YNDBR</strain>
        <tissue evidence="3">Leaf</tissue>
    </source>
</reference>